<dbReference type="InterPro" id="IPR011050">
    <property type="entry name" value="Pectin_lyase_fold/virulence"/>
</dbReference>
<evidence type="ECO:0000259" key="2">
    <source>
        <dbReference type="Pfam" id="PF13229"/>
    </source>
</evidence>
<reference evidence="4" key="1">
    <citation type="submission" date="2020-09" db="EMBL/GenBank/DDBJ databases">
        <title>Whole genome shotgun sequence of Streptomyces cinnamonensis NBRC 15873.</title>
        <authorList>
            <person name="Komaki H."/>
            <person name="Tamura T."/>
        </authorList>
    </citation>
    <scope>NUCLEOTIDE SEQUENCE [LARGE SCALE GENOMIC DNA]</scope>
    <source>
        <strain evidence="4">NBRC 15873</strain>
    </source>
</reference>
<dbReference type="SUPFAM" id="SSF51126">
    <property type="entry name" value="Pectin lyase-like"/>
    <property type="match status" value="1"/>
</dbReference>
<dbReference type="EMBL" id="BNDV01000008">
    <property type="protein sequence ID" value="GHI13371.1"/>
    <property type="molecule type" value="Genomic_DNA"/>
</dbReference>
<proteinExistence type="predicted"/>
<gene>
    <name evidence="3" type="ORF">Scinn_28340</name>
</gene>
<feature type="domain" description="Right handed beta helix" evidence="2">
    <location>
        <begin position="198"/>
        <end position="348"/>
    </location>
</feature>
<feature type="domain" description="Right handed beta helix" evidence="2">
    <location>
        <begin position="106"/>
        <end position="188"/>
    </location>
</feature>
<dbReference type="InterPro" id="IPR006626">
    <property type="entry name" value="PbH1"/>
</dbReference>
<dbReference type="RefSeq" id="WP_030660589.1">
    <property type="nucleotide sequence ID" value="NZ_CP145515.1"/>
</dbReference>
<evidence type="ECO:0000256" key="1">
    <source>
        <dbReference type="SAM" id="SignalP"/>
    </source>
</evidence>
<dbReference type="Pfam" id="PF13229">
    <property type="entry name" value="Beta_helix"/>
    <property type="match status" value="2"/>
</dbReference>
<evidence type="ECO:0000313" key="3">
    <source>
        <dbReference type="EMBL" id="GHI13371.1"/>
    </source>
</evidence>
<dbReference type="SMART" id="SM00710">
    <property type="entry name" value="PbH1"/>
    <property type="match status" value="7"/>
</dbReference>
<dbReference type="InterPro" id="IPR012334">
    <property type="entry name" value="Pectin_lyas_fold"/>
</dbReference>
<dbReference type="InterPro" id="IPR039448">
    <property type="entry name" value="Beta_helix"/>
</dbReference>
<organism evidence="3 4">
    <name type="scientific">Streptomyces virginiae</name>
    <name type="common">Streptomyces cinnamonensis</name>
    <dbReference type="NCBI Taxonomy" id="1961"/>
    <lineage>
        <taxon>Bacteria</taxon>
        <taxon>Bacillati</taxon>
        <taxon>Actinomycetota</taxon>
        <taxon>Actinomycetes</taxon>
        <taxon>Kitasatosporales</taxon>
        <taxon>Streptomycetaceae</taxon>
        <taxon>Streptomyces</taxon>
    </lineage>
</organism>
<name>A0ABQ3NKR4_STRVG</name>
<protein>
    <recommendedName>
        <fullName evidence="2">Right handed beta helix domain-containing protein</fullName>
    </recommendedName>
</protein>
<sequence length="362" mass="38146">MTNRQLKSLTCIAVVMAAGFGVFAPPASAAGHRVRPGDSIQDAVDSARPGDIITVMPGTYYENVLITKRLTLRGWGEHTVIKPPAAKTLPARPKASGRAALACSQADTGICVMGTEAQPVTGVEIRALTVSGFKRNGIWASYTDRLSVERVISENNSTWGIAQERSTRGFFRDNIARDNAESGIFIANTVAREGGATDTGGAVIRGNRLTGNRIGVTVRRVRNLTVSGNYLTGNCGGVFVVGDEGEPGAGDLTIRGNRIHENNKFCKGNSRLPDIQGVGVVLTGAEETIVRSNSIRGNVGSSPLSGGILLFKSFVGATNTDNVIEDNVVRDNLPADLANQGTGSGNRFLNNRCDTSVPTGMC</sequence>
<feature type="signal peptide" evidence="1">
    <location>
        <begin position="1"/>
        <end position="29"/>
    </location>
</feature>
<dbReference type="GeneID" id="86953151"/>
<dbReference type="Gene3D" id="2.160.20.10">
    <property type="entry name" value="Single-stranded right-handed beta-helix, Pectin lyase-like"/>
    <property type="match status" value="1"/>
</dbReference>
<accession>A0ABQ3NKR4</accession>
<dbReference type="Proteomes" id="UP000660554">
    <property type="component" value="Unassembled WGS sequence"/>
</dbReference>
<keyword evidence="1" id="KW-0732">Signal</keyword>
<evidence type="ECO:0000313" key="4">
    <source>
        <dbReference type="Proteomes" id="UP000660554"/>
    </source>
</evidence>
<keyword evidence="4" id="KW-1185">Reference proteome</keyword>
<comment type="caution">
    <text evidence="3">The sequence shown here is derived from an EMBL/GenBank/DDBJ whole genome shotgun (WGS) entry which is preliminary data.</text>
</comment>
<feature type="chain" id="PRO_5045709127" description="Right handed beta helix domain-containing protein" evidence="1">
    <location>
        <begin position="30"/>
        <end position="362"/>
    </location>
</feature>